<evidence type="ECO:0000313" key="2">
    <source>
        <dbReference type="EMBL" id="MBY9074440.1"/>
    </source>
</evidence>
<comment type="caution">
    <text evidence="2">The sequence shown here is derived from an EMBL/GenBank/DDBJ whole genome shotgun (WGS) entry which is preliminary data.</text>
</comment>
<reference evidence="2 3" key="1">
    <citation type="submission" date="2021-08" db="EMBL/GenBank/DDBJ databases">
        <title>Nocardioides bacterium WL0053 sp. nov., isolated from the sediment.</title>
        <authorList>
            <person name="Wang L."/>
            <person name="Zhang D."/>
            <person name="Zhang A."/>
        </authorList>
    </citation>
    <scope>NUCLEOTIDE SEQUENCE [LARGE SCALE GENOMIC DNA]</scope>
    <source>
        <strain evidence="2 3">WL0053</strain>
    </source>
</reference>
<evidence type="ECO:0000256" key="1">
    <source>
        <dbReference type="SAM" id="MobiDB-lite"/>
    </source>
</evidence>
<dbReference type="EMBL" id="JAIEZQ010000001">
    <property type="protein sequence ID" value="MBY9074440.1"/>
    <property type="molecule type" value="Genomic_DNA"/>
</dbReference>
<dbReference type="Proteomes" id="UP000754710">
    <property type="component" value="Unassembled WGS sequence"/>
</dbReference>
<organism evidence="2 3">
    <name type="scientific">Nocardioides jiangsuensis</name>
    <dbReference type="NCBI Taxonomy" id="2866161"/>
    <lineage>
        <taxon>Bacteria</taxon>
        <taxon>Bacillati</taxon>
        <taxon>Actinomycetota</taxon>
        <taxon>Actinomycetes</taxon>
        <taxon>Propionibacteriales</taxon>
        <taxon>Nocardioidaceae</taxon>
        <taxon>Nocardioides</taxon>
    </lineage>
</organism>
<gene>
    <name evidence="2" type="ORF">K1X13_06380</name>
</gene>
<keyword evidence="3" id="KW-1185">Reference proteome</keyword>
<evidence type="ECO:0000313" key="3">
    <source>
        <dbReference type="Proteomes" id="UP000754710"/>
    </source>
</evidence>
<protein>
    <submittedName>
        <fullName evidence="2">Uncharacterized protein</fullName>
    </submittedName>
</protein>
<name>A0ABS7RKR9_9ACTN</name>
<proteinExistence type="predicted"/>
<accession>A0ABS7RKR9</accession>
<feature type="region of interest" description="Disordered" evidence="1">
    <location>
        <begin position="37"/>
        <end position="57"/>
    </location>
</feature>
<sequence length="81" mass="8826">MVDGADSESGVPSFTLAVDGELFDLRSDEQGGTHYTWLSGPNEGYGFSSSPTPRQSLEGHRENIRTFLAQIDPTTGYIEDD</sequence>